<protein>
    <recommendedName>
        <fullName evidence="1">Stage 0 sporulation protein A homolog</fullName>
    </recommendedName>
</protein>
<dbReference type="InterPro" id="IPR039420">
    <property type="entry name" value="WalR-like"/>
</dbReference>
<feature type="DNA-binding region" description="OmpR/PhoB-type" evidence="9">
    <location>
        <begin position="108"/>
        <end position="207"/>
    </location>
</feature>
<feature type="modified residue" description="4-aspartylphosphate" evidence="8">
    <location>
        <position position="36"/>
    </location>
</feature>
<keyword evidence="4" id="KW-0805">Transcription regulation</keyword>
<dbReference type="Proteomes" id="UP000214975">
    <property type="component" value="Chromosome"/>
</dbReference>
<dbReference type="PANTHER" id="PTHR48111">
    <property type="entry name" value="REGULATOR OF RPOS"/>
    <property type="match status" value="1"/>
</dbReference>
<evidence type="ECO:0000259" key="11">
    <source>
        <dbReference type="PROSITE" id="PS51755"/>
    </source>
</evidence>
<dbReference type="CDD" id="cd00383">
    <property type="entry name" value="trans_reg_C"/>
    <property type="match status" value="1"/>
</dbReference>
<feature type="domain" description="OmpR/PhoB-type" evidence="11">
    <location>
        <begin position="108"/>
        <end position="207"/>
    </location>
</feature>
<gene>
    <name evidence="12" type="ORF">Thert_02487</name>
</gene>
<organism evidence="12 13">
    <name type="scientific">Thermoanaerobacterium thermosaccharolyticum</name>
    <name type="common">Clostridium thermosaccharolyticum</name>
    <dbReference type="NCBI Taxonomy" id="1517"/>
    <lineage>
        <taxon>Bacteria</taxon>
        <taxon>Bacillati</taxon>
        <taxon>Bacillota</taxon>
        <taxon>Clostridia</taxon>
        <taxon>Thermoanaerobacterales</taxon>
        <taxon>Thermoanaerobacteraceae</taxon>
        <taxon>Thermoanaerobacterium</taxon>
    </lineage>
</organism>
<accession>A0A223I131</accession>
<dbReference type="InterPro" id="IPR001867">
    <property type="entry name" value="OmpR/PhoB-type_DNA-bd"/>
</dbReference>
<dbReference type="GO" id="GO:0006355">
    <property type="term" value="P:regulation of DNA-templated transcription"/>
    <property type="evidence" value="ECO:0007669"/>
    <property type="project" value="InterPro"/>
</dbReference>
<dbReference type="SMART" id="SM00862">
    <property type="entry name" value="Trans_reg_C"/>
    <property type="match status" value="1"/>
</dbReference>
<dbReference type="FunFam" id="1.10.10.10:FF:000018">
    <property type="entry name" value="DNA-binding response regulator ResD"/>
    <property type="match status" value="1"/>
</dbReference>
<keyword evidence="5 9" id="KW-0238">DNA-binding</keyword>
<evidence type="ECO:0000256" key="5">
    <source>
        <dbReference type="ARBA" id="ARBA00023125"/>
    </source>
</evidence>
<dbReference type="PROSITE" id="PS51755">
    <property type="entry name" value="OMPR_PHOB"/>
    <property type="match status" value="1"/>
</dbReference>
<dbReference type="InterPro" id="IPR001789">
    <property type="entry name" value="Sig_transdc_resp-reg_receiver"/>
</dbReference>
<dbReference type="RefSeq" id="WP_432416395.1">
    <property type="nucleotide sequence ID" value="NZ_CP016893.1"/>
</dbReference>
<reference evidence="12 13" key="1">
    <citation type="submission" date="2016-08" db="EMBL/GenBank/DDBJ databases">
        <title>A novel genetic cassette of butanologenic Thermoanaerobacterium thermosaccharolyticum that directly convert cellulose to butanol.</title>
        <authorList>
            <person name="Li T."/>
            <person name="He J."/>
        </authorList>
    </citation>
    <scope>NUCLEOTIDE SEQUENCE [LARGE SCALE GENOMIC DNA]</scope>
    <source>
        <strain evidence="12 13">TG57</strain>
    </source>
</reference>
<evidence type="ECO:0000256" key="9">
    <source>
        <dbReference type="PROSITE-ProRule" id="PRU01091"/>
    </source>
</evidence>
<feature type="domain" description="Response regulatory" evidence="10">
    <location>
        <begin position="1"/>
        <end position="100"/>
    </location>
</feature>
<dbReference type="Gene3D" id="1.10.10.10">
    <property type="entry name" value="Winged helix-like DNA-binding domain superfamily/Winged helix DNA-binding domain"/>
    <property type="match status" value="1"/>
</dbReference>
<dbReference type="Pfam" id="PF00486">
    <property type="entry name" value="Trans_reg_C"/>
    <property type="match status" value="1"/>
</dbReference>
<sequence length="209" mass="23737">MRYFGPQNEYHCVPAFSGKAAFEAMRSRKFDLVLLDLMLPEISGEELLKSYRHFSNTPVIIISAKGETSMKVDMLRTGADDYITKPFDNEEVLARVESNLRRSRGFASTVLTAGPLEFDTETNCCWISGKPLALTGTEMKILRLLMENPHKLFTKANLYTSVWGQDYCYDDNAVNTHISNLRRKLKSACPDREFIETVWGIGYKLASDT</sequence>
<dbReference type="SMART" id="SM00448">
    <property type="entry name" value="REC"/>
    <property type="match status" value="1"/>
</dbReference>
<dbReference type="Pfam" id="PF00072">
    <property type="entry name" value="Response_reg"/>
    <property type="match status" value="1"/>
</dbReference>
<evidence type="ECO:0000256" key="3">
    <source>
        <dbReference type="ARBA" id="ARBA00023012"/>
    </source>
</evidence>
<dbReference type="InterPro" id="IPR036388">
    <property type="entry name" value="WH-like_DNA-bd_sf"/>
</dbReference>
<dbReference type="GO" id="GO:0000156">
    <property type="term" value="F:phosphorelay response regulator activity"/>
    <property type="evidence" value="ECO:0007669"/>
    <property type="project" value="TreeGrafter"/>
</dbReference>
<dbReference type="GO" id="GO:0032993">
    <property type="term" value="C:protein-DNA complex"/>
    <property type="evidence" value="ECO:0007669"/>
    <property type="project" value="TreeGrafter"/>
</dbReference>
<dbReference type="EMBL" id="CP016893">
    <property type="protein sequence ID" value="AST58367.1"/>
    <property type="molecule type" value="Genomic_DNA"/>
</dbReference>
<name>A0A223I131_THETR</name>
<dbReference type="GO" id="GO:0005829">
    <property type="term" value="C:cytosol"/>
    <property type="evidence" value="ECO:0007669"/>
    <property type="project" value="TreeGrafter"/>
</dbReference>
<evidence type="ECO:0000256" key="7">
    <source>
        <dbReference type="ARBA" id="ARBA00024867"/>
    </source>
</evidence>
<evidence type="ECO:0000259" key="10">
    <source>
        <dbReference type="PROSITE" id="PS50110"/>
    </source>
</evidence>
<dbReference type="Gene3D" id="3.40.50.2300">
    <property type="match status" value="1"/>
</dbReference>
<evidence type="ECO:0000313" key="13">
    <source>
        <dbReference type="Proteomes" id="UP000214975"/>
    </source>
</evidence>
<dbReference type="PANTHER" id="PTHR48111:SF2">
    <property type="entry name" value="RESPONSE REGULATOR SAER"/>
    <property type="match status" value="1"/>
</dbReference>
<keyword evidence="3" id="KW-0902">Two-component regulatory system</keyword>
<evidence type="ECO:0000256" key="6">
    <source>
        <dbReference type="ARBA" id="ARBA00023163"/>
    </source>
</evidence>
<dbReference type="PROSITE" id="PS50110">
    <property type="entry name" value="RESPONSE_REGULATORY"/>
    <property type="match status" value="1"/>
</dbReference>
<evidence type="ECO:0000256" key="8">
    <source>
        <dbReference type="PROSITE-ProRule" id="PRU00169"/>
    </source>
</evidence>
<dbReference type="Gene3D" id="6.10.250.690">
    <property type="match status" value="1"/>
</dbReference>
<evidence type="ECO:0000313" key="12">
    <source>
        <dbReference type="EMBL" id="AST58367.1"/>
    </source>
</evidence>
<proteinExistence type="predicted"/>
<dbReference type="GO" id="GO:0000976">
    <property type="term" value="F:transcription cis-regulatory region binding"/>
    <property type="evidence" value="ECO:0007669"/>
    <property type="project" value="TreeGrafter"/>
</dbReference>
<dbReference type="InterPro" id="IPR011006">
    <property type="entry name" value="CheY-like_superfamily"/>
</dbReference>
<keyword evidence="2 8" id="KW-0597">Phosphoprotein</keyword>
<evidence type="ECO:0000256" key="4">
    <source>
        <dbReference type="ARBA" id="ARBA00023015"/>
    </source>
</evidence>
<dbReference type="AlphaFoldDB" id="A0A223I131"/>
<dbReference type="SUPFAM" id="SSF52172">
    <property type="entry name" value="CheY-like"/>
    <property type="match status" value="1"/>
</dbReference>
<evidence type="ECO:0000256" key="2">
    <source>
        <dbReference type="ARBA" id="ARBA00022553"/>
    </source>
</evidence>
<comment type="function">
    <text evidence="7">May play the central regulatory role in sporulation. It may be an element of the effector pathway responsible for the activation of sporulation genes in response to nutritional stress. Spo0A may act in concert with spo0H (a sigma factor) to control the expression of some genes that are critical to the sporulation process.</text>
</comment>
<evidence type="ECO:0000256" key="1">
    <source>
        <dbReference type="ARBA" id="ARBA00018672"/>
    </source>
</evidence>
<keyword evidence="6" id="KW-0804">Transcription</keyword>